<dbReference type="Gene3D" id="1.10.357.150">
    <property type="match status" value="1"/>
</dbReference>
<evidence type="ECO:0000256" key="5">
    <source>
        <dbReference type="ARBA" id="ARBA00023242"/>
    </source>
</evidence>
<dbReference type="GO" id="GO:0007094">
    <property type="term" value="P:mitotic spindle assembly checkpoint signaling"/>
    <property type="evidence" value="ECO:0007669"/>
    <property type="project" value="TreeGrafter"/>
</dbReference>
<proteinExistence type="inferred from homology"/>
<dbReference type="GO" id="GO:0005654">
    <property type="term" value="C:nucleoplasm"/>
    <property type="evidence" value="ECO:0007669"/>
    <property type="project" value="UniProtKB-SubCell"/>
</dbReference>
<evidence type="ECO:0000256" key="2">
    <source>
        <dbReference type="ARBA" id="ARBA00022552"/>
    </source>
</evidence>
<feature type="region of interest" description="Disordered" evidence="8">
    <location>
        <begin position="467"/>
        <end position="551"/>
    </location>
</feature>
<dbReference type="SUPFAM" id="SSF50978">
    <property type="entry name" value="WD40 repeat-like"/>
    <property type="match status" value="1"/>
</dbReference>
<gene>
    <name evidence="6" type="primary">YTM1</name>
    <name evidence="11" type="ORF">GQ43DRAFT_422828</name>
</gene>
<dbReference type="GO" id="GO:0006888">
    <property type="term" value="P:endoplasmic reticulum to Golgi vesicle-mediated transport"/>
    <property type="evidence" value="ECO:0007669"/>
    <property type="project" value="TreeGrafter"/>
</dbReference>
<dbReference type="InterPro" id="IPR028599">
    <property type="entry name" value="WDR12/Ytm1"/>
</dbReference>
<dbReference type="OrthoDB" id="534815at2759"/>
<comment type="similarity">
    <text evidence="6">Belongs to the WD repeat WDR12/YTM1 family.</text>
</comment>
<feature type="domain" description="ZW10 C-terminal helical" evidence="10">
    <location>
        <begin position="718"/>
        <end position="863"/>
    </location>
</feature>
<keyword evidence="4" id="KW-0677">Repeat</keyword>
<evidence type="ECO:0000256" key="1">
    <source>
        <dbReference type="ARBA" id="ARBA00022517"/>
    </source>
</evidence>
<feature type="region of interest" description="Disordered" evidence="8">
    <location>
        <begin position="420"/>
        <end position="454"/>
    </location>
</feature>
<dbReference type="PROSITE" id="PS50294">
    <property type="entry name" value="WD_REPEATS_REGION"/>
    <property type="match status" value="2"/>
</dbReference>
<comment type="subunit">
    <text evidence="6">Component of the NOP7 complex, composed of ERB1, NOP7 and YTM1. Within the NOP7 complex ERB1 appears to interact directly with NOP7 and YTM1. The NOP7 complex also associates with the 66S pre-ribosome.</text>
</comment>
<dbReference type="GO" id="GO:0043021">
    <property type="term" value="F:ribonucleoprotein complex binding"/>
    <property type="evidence" value="ECO:0007669"/>
    <property type="project" value="UniProtKB-UniRule"/>
</dbReference>
<comment type="caution">
    <text evidence="11">The sequence shown here is derived from an EMBL/GenBank/DDBJ whole genome shotgun (WGS) entry which is preliminary data.</text>
</comment>
<keyword evidence="2 6" id="KW-0698">rRNA processing</keyword>
<dbReference type="Pfam" id="PF08154">
    <property type="entry name" value="NLE"/>
    <property type="match status" value="1"/>
</dbReference>
<evidence type="ECO:0000256" key="4">
    <source>
        <dbReference type="ARBA" id="ARBA00022737"/>
    </source>
</evidence>
<dbReference type="Gene3D" id="2.130.10.10">
    <property type="entry name" value="YVTN repeat-like/Quinoprotein amine dehydrogenase"/>
    <property type="match status" value="1"/>
</dbReference>
<feature type="repeat" description="WD" evidence="7">
    <location>
        <begin position="1269"/>
        <end position="1305"/>
    </location>
</feature>
<dbReference type="InterPro" id="IPR055148">
    <property type="entry name" value="ZW10_C_2"/>
</dbReference>
<dbReference type="PANTHER" id="PTHR12205">
    <property type="entry name" value="CENTROMERE/KINETOCHORE PROTEIN ZW10"/>
    <property type="match status" value="1"/>
</dbReference>
<dbReference type="GO" id="GO:0030687">
    <property type="term" value="C:preribosome, large subunit precursor"/>
    <property type="evidence" value="ECO:0007669"/>
    <property type="project" value="UniProtKB-UniRule"/>
</dbReference>
<dbReference type="SMART" id="SM00320">
    <property type="entry name" value="WD40"/>
    <property type="match status" value="6"/>
</dbReference>
<dbReference type="InterPro" id="IPR046362">
    <property type="entry name" value="Zw10/DSL1_C_sf"/>
</dbReference>
<evidence type="ECO:0000256" key="3">
    <source>
        <dbReference type="ARBA" id="ARBA00022574"/>
    </source>
</evidence>
<evidence type="ECO:0000259" key="10">
    <source>
        <dbReference type="Pfam" id="PF22766"/>
    </source>
</evidence>
<feature type="compositionally biased region" description="Polar residues" evidence="8">
    <location>
        <begin position="482"/>
        <end position="493"/>
    </location>
</feature>
<keyword evidence="5 6" id="KW-0539">Nucleus</keyword>
<evidence type="ECO:0000313" key="11">
    <source>
        <dbReference type="EMBL" id="KAF2198254.1"/>
    </source>
</evidence>
<keyword evidence="12" id="KW-1185">Reference proteome</keyword>
<name>A0A9P4JH95_9PLEO</name>
<dbReference type="GO" id="GO:0005737">
    <property type="term" value="C:cytoplasm"/>
    <property type="evidence" value="ECO:0007669"/>
    <property type="project" value="GOC"/>
</dbReference>
<comment type="function">
    <text evidence="6">Component of the NOP7 complex, which is required for maturation of the 25S and 5.8S ribosomal RNAs and formation of the 60S ribosome.</text>
</comment>
<dbReference type="HAMAP" id="MF_03029">
    <property type="entry name" value="WDR12"/>
    <property type="match status" value="1"/>
</dbReference>
<feature type="compositionally biased region" description="Acidic residues" evidence="8">
    <location>
        <begin position="498"/>
        <end position="517"/>
    </location>
</feature>
<dbReference type="GO" id="GO:0005730">
    <property type="term" value="C:nucleolus"/>
    <property type="evidence" value="ECO:0007669"/>
    <property type="project" value="UniProtKB-SubCell"/>
</dbReference>
<dbReference type="GO" id="GO:0000466">
    <property type="term" value="P:maturation of 5.8S rRNA from tricistronic rRNA transcript (SSU-rRNA, 5.8S rRNA, LSU-rRNA)"/>
    <property type="evidence" value="ECO:0007669"/>
    <property type="project" value="UniProtKB-UniRule"/>
</dbReference>
<keyword evidence="3 7" id="KW-0853">WD repeat</keyword>
<feature type="compositionally biased region" description="Acidic residues" evidence="8">
    <location>
        <begin position="467"/>
        <end position="481"/>
    </location>
</feature>
<keyword evidence="1 6" id="KW-0690">Ribosome biogenesis</keyword>
<dbReference type="InterPro" id="IPR012972">
    <property type="entry name" value="NLE"/>
</dbReference>
<dbReference type="GO" id="GO:0000463">
    <property type="term" value="P:maturation of LSU-rRNA from tricistronic rRNA transcript (SSU-rRNA, 5.8S rRNA, LSU-rRNA)"/>
    <property type="evidence" value="ECO:0007669"/>
    <property type="project" value="UniProtKB-UniRule"/>
</dbReference>
<evidence type="ECO:0000313" key="12">
    <source>
        <dbReference type="Proteomes" id="UP000799536"/>
    </source>
</evidence>
<dbReference type="InterPro" id="IPR036322">
    <property type="entry name" value="WD40_repeat_dom_sf"/>
</dbReference>
<evidence type="ECO:0000256" key="6">
    <source>
        <dbReference type="HAMAP-Rule" id="MF_03029"/>
    </source>
</evidence>
<organism evidence="11 12">
    <name type="scientific">Delitschia confertaspora ATCC 74209</name>
    <dbReference type="NCBI Taxonomy" id="1513339"/>
    <lineage>
        <taxon>Eukaryota</taxon>
        <taxon>Fungi</taxon>
        <taxon>Dikarya</taxon>
        <taxon>Ascomycota</taxon>
        <taxon>Pezizomycotina</taxon>
        <taxon>Dothideomycetes</taxon>
        <taxon>Pleosporomycetidae</taxon>
        <taxon>Pleosporales</taxon>
        <taxon>Delitschiaceae</taxon>
        <taxon>Delitschia</taxon>
    </lineage>
</organism>
<protein>
    <recommendedName>
        <fullName evidence="6">Ribosome biogenesis protein YTM1</fullName>
    </recommendedName>
</protein>
<reference evidence="11" key="1">
    <citation type="journal article" date="2020" name="Stud. Mycol.">
        <title>101 Dothideomycetes genomes: a test case for predicting lifestyles and emergence of pathogens.</title>
        <authorList>
            <person name="Haridas S."/>
            <person name="Albert R."/>
            <person name="Binder M."/>
            <person name="Bloem J."/>
            <person name="Labutti K."/>
            <person name="Salamov A."/>
            <person name="Andreopoulos B."/>
            <person name="Baker S."/>
            <person name="Barry K."/>
            <person name="Bills G."/>
            <person name="Bluhm B."/>
            <person name="Cannon C."/>
            <person name="Castanera R."/>
            <person name="Culley D."/>
            <person name="Daum C."/>
            <person name="Ezra D."/>
            <person name="Gonzalez J."/>
            <person name="Henrissat B."/>
            <person name="Kuo A."/>
            <person name="Liang C."/>
            <person name="Lipzen A."/>
            <person name="Lutzoni F."/>
            <person name="Magnuson J."/>
            <person name="Mondo S."/>
            <person name="Nolan M."/>
            <person name="Ohm R."/>
            <person name="Pangilinan J."/>
            <person name="Park H.-J."/>
            <person name="Ramirez L."/>
            <person name="Alfaro M."/>
            <person name="Sun H."/>
            <person name="Tritt A."/>
            <person name="Yoshinaga Y."/>
            <person name="Zwiers L.-H."/>
            <person name="Turgeon B."/>
            <person name="Goodwin S."/>
            <person name="Spatafora J."/>
            <person name="Crous P."/>
            <person name="Grigoriev I."/>
        </authorList>
    </citation>
    <scope>NUCLEOTIDE SEQUENCE</scope>
    <source>
        <strain evidence="11">ATCC 74209</strain>
    </source>
</reference>
<dbReference type="InterPro" id="IPR019775">
    <property type="entry name" value="WD40_repeat_CS"/>
</dbReference>
<sequence>MLPTISEQVLGEAILQSVQHASFPQAEDVASASVPSTAIPKLLEMVRKAREQTKNEIRCLARESASDVDGWISQARRLQADIKRSQATAHEIVQQAKSGKTHTAKVQDAASKVSFLYSEMAYTESLAQVVEQIRDISGLVQSAQDAVVQNYIKSALETLGDVDGALERLGPFKSTRVVGVLLSRCNDLKATITDNVRQTWDRLVSVDEAGRQIAIQYKMETGERTISMDSIHDALMKLDLLNGFIYRLYQDLDRIIMAPRLARSHGDPVPALIIEGVRIRLSDNSAGVTVHDTLLAIQEVAEYLNSCLPFYIAAPLSAKVVPAIANRLITNWLLPAVPLSTDKVQDFQESLSLVLGLAEFFDELGWTGQQRLREWVDKSAQIWLSMQRDAALAQVRSLCFKNIHQKSVVERVETQKVPKGDAVLATTATTEEQDEDWGADWGVEPQEEPPTKTTVSALAEEAYIEEEDLSAWGVDEEDVSNDEPTQQSKASATQEKELGEDEADSWGWGEDEQETEAAPEIPATPATPTKADGIGHLSSSSVLKEKQPREKEVTLREAYTVTAIPDAIMEIVMQAVSDVAILNQPELVKSAITPASGGLYHIPTLVMAMYRATAVMHYSKEVAGDMLIYNDCTRLSDRLRAFLSELPEKDKSSTLPQHLKPSLRLKLDGDIKAMEGFAKRAYGRAMESQRTIIRDLLDGAQGFQRCTSMPFAGECDRAISMTVDRIYEVKCQWEGVLSHSVLLQSLGSLVSTALAKFINDIEDMSDIAEEESKKLKQYCESLSELSNLFKTDGPDGKARDMTNMYTPNWFKFQYLSEILDSSLADIKYFWTEGELKLEMDAEEVIDLIKALFAESEHRRKAIGDIRRTEKVIDLEIFWRACPPNFKPLYMHPTTMAQPQNNTAEPSQAKVQIRLATRHEDIELPEDPGVLFVSTNLKRYALSSLVNNLLHTEKPIPFEFLINGQFLRTSIDEFLTLNGISAETVLNVEYTRALIPPLQVASFEHDDWVSSIDVLSQTSLAGLWSGGSLGSGQERILSASYDGLLRIWNMSGEVIATSTAPYNAGRIISLKSTKFMSDKKIVASGLDGVVRVYKYDEDAATITPTVELYNHNSGVENVAVHNQSSRILSASTDTTISFFSSSAKESPAAPSNFLPTSNAASNKRVKLSKADKTVPARGALSTLVGHTQPVSSVIFAPNDHTVAYSASHDHTLRTWDLPTSRSVDVRTTGHALLSLTALSKLNLVATGTAARHITLIDPRASATSVSIMTLRGHTGPVVSLDIDPSSDYGLVSGAHDGTCRIWDVRSVRPGAGAQVGEGQVGESVYVLEREGQKDKGKSRVGGEGVKVFSVRWDKAVGILSAGEDKRVQINRGSNSNAS</sequence>
<dbReference type="PROSITE" id="PS50082">
    <property type="entry name" value="WD_REPEATS_2"/>
    <property type="match status" value="2"/>
</dbReference>
<feature type="domain" description="NLE" evidence="9">
    <location>
        <begin position="910"/>
        <end position="974"/>
    </location>
</feature>
<evidence type="ECO:0000256" key="7">
    <source>
        <dbReference type="PROSITE-ProRule" id="PRU00221"/>
    </source>
</evidence>
<dbReference type="PANTHER" id="PTHR12205:SF0">
    <property type="entry name" value="CENTROMERE_KINETOCHORE PROTEIN ZW10 HOMOLOG"/>
    <property type="match status" value="1"/>
</dbReference>
<dbReference type="Pfam" id="PF22766">
    <property type="entry name" value="ZW10_C2"/>
    <property type="match status" value="1"/>
</dbReference>
<dbReference type="EMBL" id="ML994158">
    <property type="protein sequence ID" value="KAF2198254.1"/>
    <property type="molecule type" value="Genomic_DNA"/>
</dbReference>
<accession>A0A9P4JH95</accession>
<dbReference type="InterPro" id="IPR020472">
    <property type="entry name" value="WD40_PAC1"/>
</dbReference>
<dbReference type="CDD" id="cd00200">
    <property type="entry name" value="WD40"/>
    <property type="match status" value="1"/>
</dbReference>
<dbReference type="GO" id="GO:1990423">
    <property type="term" value="C:RZZ complex"/>
    <property type="evidence" value="ECO:0007669"/>
    <property type="project" value="TreeGrafter"/>
</dbReference>
<comment type="subcellular location">
    <subcellularLocation>
        <location evidence="6">Nucleus</location>
        <location evidence="6">Nucleolus</location>
    </subcellularLocation>
    <subcellularLocation>
        <location evidence="6">Nucleus</location>
        <location evidence="6">Nucleoplasm</location>
    </subcellularLocation>
</comment>
<dbReference type="PROSITE" id="PS00678">
    <property type="entry name" value="WD_REPEATS_1"/>
    <property type="match status" value="2"/>
</dbReference>
<feature type="repeat" description="WD" evidence="7">
    <location>
        <begin position="1182"/>
        <end position="1224"/>
    </location>
</feature>
<dbReference type="Pfam" id="PF00400">
    <property type="entry name" value="WD40"/>
    <property type="match status" value="3"/>
</dbReference>
<dbReference type="PRINTS" id="PR00320">
    <property type="entry name" value="GPROTEINBRPT"/>
</dbReference>
<dbReference type="Proteomes" id="UP000799536">
    <property type="component" value="Unassembled WGS sequence"/>
</dbReference>
<dbReference type="InterPro" id="IPR001680">
    <property type="entry name" value="WD40_rpt"/>
</dbReference>
<feature type="compositionally biased region" description="Low complexity" evidence="8">
    <location>
        <begin position="518"/>
        <end position="529"/>
    </location>
</feature>
<dbReference type="InterPro" id="IPR015943">
    <property type="entry name" value="WD40/YVTN_repeat-like_dom_sf"/>
</dbReference>
<evidence type="ECO:0000259" key="9">
    <source>
        <dbReference type="Pfam" id="PF08154"/>
    </source>
</evidence>
<evidence type="ECO:0000256" key="8">
    <source>
        <dbReference type="SAM" id="MobiDB-lite"/>
    </source>
</evidence>